<keyword evidence="3" id="KW-1185">Reference proteome</keyword>
<dbReference type="GeneID" id="7201499"/>
<dbReference type="RefSeq" id="XP_002180534.1">
    <property type="nucleotide sequence ID" value="XM_002180498.1"/>
</dbReference>
<evidence type="ECO:0000313" key="2">
    <source>
        <dbReference type="EMBL" id="EEC47942.1"/>
    </source>
</evidence>
<reference evidence="3" key="2">
    <citation type="submission" date="2008-08" db="EMBL/GenBank/DDBJ databases">
        <authorList>
            <consortium name="Diatom Consortium"/>
            <person name="Grigoriev I."/>
            <person name="Grimwood J."/>
            <person name="Kuo A."/>
            <person name="Otillar R.P."/>
            <person name="Salamov A."/>
            <person name="Detter J.C."/>
            <person name="Lindquist E."/>
            <person name="Shapiro H."/>
            <person name="Lucas S."/>
            <person name="Glavina del Rio T."/>
            <person name="Pitluck S."/>
            <person name="Rokhsar D."/>
            <person name="Bowler C."/>
        </authorList>
    </citation>
    <scope>GENOME REANNOTATION</scope>
    <source>
        <strain evidence="3">CCAP 1055/1</strain>
    </source>
</reference>
<evidence type="ECO:0000256" key="1">
    <source>
        <dbReference type="SAM" id="MobiDB-lite"/>
    </source>
</evidence>
<dbReference type="AlphaFoldDB" id="B7G0S7"/>
<dbReference type="PaxDb" id="2850-Phatr46309"/>
<dbReference type="HOGENOM" id="CLU_1182159_0_0_1"/>
<reference evidence="2 3" key="1">
    <citation type="journal article" date="2008" name="Nature">
        <title>The Phaeodactylum genome reveals the evolutionary history of diatom genomes.</title>
        <authorList>
            <person name="Bowler C."/>
            <person name="Allen A.E."/>
            <person name="Badger J.H."/>
            <person name="Grimwood J."/>
            <person name="Jabbari K."/>
            <person name="Kuo A."/>
            <person name="Maheswari U."/>
            <person name="Martens C."/>
            <person name="Maumus F."/>
            <person name="Otillar R.P."/>
            <person name="Rayko E."/>
            <person name="Salamov A."/>
            <person name="Vandepoele K."/>
            <person name="Beszteri B."/>
            <person name="Gruber A."/>
            <person name="Heijde M."/>
            <person name="Katinka M."/>
            <person name="Mock T."/>
            <person name="Valentin K."/>
            <person name="Verret F."/>
            <person name="Berges J.A."/>
            <person name="Brownlee C."/>
            <person name="Cadoret J.P."/>
            <person name="Chiovitti A."/>
            <person name="Choi C.J."/>
            <person name="Coesel S."/>
            <person name="De Martino A."/>
            <person name="Detter J.C."/>
            <person name="Durkin C."/>
            <person name="Falciatore A."/>
            <person name="Fournet J."/>
            <person name="Haruta M."/>
            <person name="Huysman M.J."/>
            <person name="Jenkins B.D."/>
            <person name="Jiroutova K."/>
            <person name="Jorgensen R.E."/>
            <person name="Joubert Y."/>
            <person name="Kaplan A."/>
            <person name="Kroger N."/>
            <person name="Kroth P.G."/>
            <person name="La Roche J."/>
            <person name="Lindquist E."/>
            <person name="Lommer M."/>
            <person name="Martin-Jezequel V."/>
            <person name="Lopez P.J."/>
            <person name="Lucas S."/>
            <person name="Mangogna M."/>
            <person name="McGinnis K."/>
            <person name="Medlin L.K."/>
            <person name="Montsant A."/>
            <person name="Oudot-Le Secq M.P."/>
            <person name="Napoli C."/>
            <person name="Obornik M."/>
            <person name="Parker M.S."/>
            <person name="Petit J.L."/>
            <person name="Porcel B.M."/>
            <person name="Poulsen N."/>
            <person name="Robison M."/>
            <person name="Rychlewski L."/>
            <person name="Rynearson T.A."/>
            <person name="Schmutz J."/>
            <person name="Shapiro H."/>
            <person name="Siaut M."/>
            <person name="Stanley M."/>
            <person name="Sussman M.R."/>
            <person name="Taylor A.R."/>
            <person name="Vardi A."/>
            <person name="von Dassow P."/>
            <person name="Vyverman W."/>
            <person name="Willis A."/>
            <person name="Wyrwicz L.S."/>
            <person name="Rokhsar D.S."/>
            <person name="Weissenbach J."/>
            <person name="Armbrust E.V."/>
            <person name="Green B.R."/>
            <person name="Van de Peer Y."/>
            <person name="Grigoriev I.V."/>
        </authorList>
    </citation>
    <scope>NUCLEOTIDE SEQUENCE [LARGE SCALE GENOMIC DNA]</scope>
    <source>
        <strain evidence="2 3">CCAP 1055/1</strain>
    </source>
</reference>
<organism evidence="2 3">
    <name type="scientific">Phaeodactylum tricornutum (strain CCAP 1055/1)</name>
    <dbReference type="NCBI Taxonomy" id="556484"/>
    <lineage>
        <taxon>Eukaryota</taxon>
        <taxon>Sar</taxon>
        <taxon>Stramenopiles</taxon>
        <taxon>Ochrophyta</taxon>
        <taxon>Bacillariophyta</taxon>
        <taxon>Bacillariophyceae</taxon>
        <taxon>Bacillariophycidae</taxon>
        <taxon>Naviculales</taxon>
        <taxon>Phaeodactylaceae</taxon>
        <taxon>Phaeodactylum</taxon>
    </lineage>
</organism>
<feature type="region of interest" description="Disordered" evidence="1">
    <location>
        <begin position="45"/>
        <end position="67"/>
    </location>
</feature>
<dbReference type="EMBL" id="CM000612">
    <property type="protein sequence ID" value="EEC47942.1"/>
    <property type="molecule type" value="Genomic_DNA"/>
</dbReference>
<gene>
    <name evidence="2" type="ORF">PHATRDRAFT_46309</name>
</gene>
<dbReference type="Proteomes" id="UP000000759">
    <property type="component" value="Chromosome 9"/>
</dbReference>
<dbReference type="KEGG" id="pti:PHATRDRAFT_46309"/>
<name>B7G0S7_PHATC</name>
<dbReference type="InParanoid" id="B7G0S7"/>
<feature type="compositionally biased region" description="Basic and acidic residues" evidence="1">
    <location>
        <begin position="50"/>
        <end position="59"/>
    </location>
</feature>
<proteinExistence type="predicted"/>
<accession>B7G0S7</accession>
<evidence type="ECO:0000313" key="3">
    <source>
        <dbReference type="Proteomes" id="UP000000759"/>
    </source>
</evidence>
<protein>
    <submittedName>
        <fullName evidence="2">Uncharacterized protein</fullName>
    </submittedName>
</protein>
<sequence length="223" mass="25638">MERRYVYPREYAPEIDARIVSARGSYTNDMFRQIAQTSSGIACYPTAPHTHSDRDRSSIGEHPNGSISVNKEREEEMVHFAFERSHQDSDLGIIASSTITSCSWIDQCLENCLNCRGCNSLPFNSNSLVDGLTTVRLAEEEPEKELIHLAMELSCKGENERLPRIQHNSENVERMTRVERKMFELAMERSIADSEASLRSRYMKRCNDRIDFEILGNQKLQRV</sequence>